<evidence type="ECO:0008006" key="3">
    <source>
        <dbReference type="Google" id="ProtNLM"/>
    </source>
</evidence>
<evidence type="ECO:0000256" key="1">
    <source>
        <dbReference type="SAM" id="SignalP"/>
    </source>
</evidence>
<dbReference type="EMBL" id="HADY01000354">
    <property type="protein sequence ID" value="SBP38839.1"/>
    <property type="molecule type" value="Transcribed_RNA"/>
</dbReference>
<accession>A0A1A8VH20</accession>
<reference evidence="2" key="2">
    <citation type="submission" date="2016-06" db="EMBL/GenBank/DDBJ databases">
        <title>The genome of a short-lived fish provides insights into sex chromosome evolution and the genetic control of aging.</title>
        <authorList>
            <person name="Reichwald K."/>
            <person name="Felder M."/>
            <person name="Petzold A."/>
            <person name="Koch P."/>
            <person name="Groth M."/>
            <person name="Platzer M."/>
        </authorList>
    </citation>
    <scope>NUCLEOTIDE SEQUENCE</scope>
    <source>
        <tissue evidence="2">Brain</tissue>
    </source>
</reference>
<dbReference type="AlphaFoldDB" id="A0A1A8VH20"/>
<feature type="signal peptide" evidence="1">
    <location>
        <begin position="1"/>
        <end position="23"/>
    </location>
</feature>
<dbReference type="EMBL" id="HAEJ01019243">
    <property type="protein sequence ID" value="SBS59700.1"/>
    <property type="molecule type" value="Transcribed_RNA"/>
</dbReference>
<organism evidence="2">
    <name type="scientific">Nothobranchius furzeri</name>
    <name type="common">Turquoise killifish</name>
    <dbReference type="NCBI Taxonomy" id="105023"/>
    <lineage>
        <taxon>Eukaryota</taxon>
        <taxon>Metazoa</taxon>
        <taxon>Chordata</taxon>
        <taxon>Craniata</taxon>
        <taxon>Vertebrata</taxon>
        <taxon>Euteleostomi</taxon>
        <taxon>Actinopterygii</taxon>
        <taxon>Neopterygii</taxon>
        <taxon>Teleostei</taxon>
        <taxon>Neoteleostei</taxon>
        <taxon>Acanthomorphata</taxon>
        <taxon>Ovalentaria</taxon>
        <taxon>Atherinomorphae</taxon>
        <taxon>Cyprinodontiformes</taxon>
        <taxon>Nothobranchiidae</taxon>
        <taxon>Nothobranchius</taxon>
    </lineage>
</organism>
<protein>
    <recommendedName>
        <fullName evidence="3">Secreted protein</fullName>
    </recommendedName>
</protein>
<proteinExistence type="predicted"/>
<evidence type="ECO:0000313" key="2">
    <source>
        <dbReference type="EMBL" id="SBS59700.1"/>
    </source>
</evidence>
<reference evidence="2" key="1">
    <citation type="submission" date="2016-05" db="EMBL/GenBank/DDBJ databases">
        <authorList>
            <person name="Lavstsen T."/>
            <person name="Jespersen J.S."/>
        </authorList>
    </citation>
    <scope>NUCLEOTIDE SEQUENCE</scope>
    <source>
        <tissue evidence="2">Brain</tissue>
    </source>
</reference>
<gene>
    <name evidence="2" type="primary">Nfu_g_1_017233</name>
</gene>
<sequence length="109" mass="12920">MFLMCTASRNLLFFWLQPVFHWAEPVGDTKQRAFFRELLKRLKGFSVPFCWSFQRVKRICSTHFSRSSLRLVMGVRTRLDSVSASESKTRGNLERTRRINLNETKITFL</sequence>
<feature type="chain" id="PRO_5015059468" description="Secreted protein" evidence="1">
    <location>
        <begin position="24"/>
        <end position="109"/>
    </location>
</feature>
<name>A0A1A8VH20_NOTFU</name>
<keyword evidence="1" id="KW-0732">Signal</keyword>